<proteinExistence type="predicted"/>
<sequence length="319" mass="33810">MQTGQWILRRAWAVLLAAAAACPAFAQRVPFDSGDANFSAEGLVKGVAADEAACARVRDAVWARPASGQPECIRYWAAGLPASGQAARVLVYIPGDQLVFDEPERGYASRHPRAMQQLAGDMQATLGVPLIVLSRPGTFGSSGEHRQRRREHEARLTDAAVDAIKARHGVAEFGLVGLSGGGHLVAALLGWRADVLCAVPASSVSSPRLRWQAFGRDRDLTGFADSYEPVDHLRPGVAHSGLRVFVLGDPKDTNVPWHTQTPLAERLRAIGVDTQVLTGEGSDGQRHALGGSGRQVGAKCLQGAPTQDILDLAAKGLKG</sequence>
<organism evidence="2 3">
    <name type="scientific">Variovorax terrae</name>
    <dbReference type="NCBI Taxonomy" id="2923278"/>
    <lineage>
        <taxon>Bacteria</taxon>
        <taxon>Pseudomonadati</taxon>
        <taxon>Pseudomonadota</taxon>
        <taxon>Betaproteobacteria</taxon>
        <taxon>Burkholderiales</taxon>
        <taxon>Comamonadaceae</taxon>
        <taxon>Variovorax</taxon>
    </lineage>
</organism>
<name>A0A9X1VYS3_9BURK</name>
<dbReference type="Gene3D" id="3.40.50.1820">
    <property type="entry name" value="alpha/beta hydrolase"/>
    <property type="match status" value="1"/>
</dbReference>
<evidence type="ECO:0000313" key="3">
    <source>
        <dbReference type="Proteomes" id="UP001139447"/>
    </source>
</evidence>
<dbReference type="AlphaFoldDB" id="A0A9X1VYS3"/>
<dbReference type="RefSeq" id="WP_243309526.1">
    <property type="nucleotide sequence ID" value="NZ_JALGBI010000003.1"/>
</dbReference>
<dbReference type="InterPro" id="IPR029058">
    <property type="entry name" value="AB_hydrolase_fold"/>
</dbReference>
<evidence type="ECO:0008006" key="4">
    <source>
        <dbReference type="Google" id="ProtNLM"/>
    </source>
</evidence>
<gene>
    <name evidence="2" type="ORF">MMF98_22230</name>
</gene>
<evidence type="ECO:0000256" key="1">
    <source>
        <dbReference type="SAM" id="SignalP"/>
    </source>
</evidence>
<feature type="chain" id="PRO_5040779055" description="Peptidase S9 prolyl oligopeptidase catalytic domain-containing protein" evidence="1">
    <location>
        <begin position="27"/>
        <end position="319"/>
    </location>
</feature>
<dbReference type="Proteomes" id="UP001139447">
    <property type="component" value="Unassembled WGS sequence"/>
</dbReference>
<keyword evidence="3" id="KW-1185">Reference proteome</keyword>
<keyword evidence="1" id="KW-0732">Signal</keyword>
<feature type="signal peptide" evidence="1">
    <location>
        <begin position="1"/>
        <end position="26"/>
    </location>
</feature>
<reference evidence="2" key="1">
    <citation type="submission" date="2022-03" db="EMBL/GenBank/DDBJ databases">
        <authorList>
            <person name="Woo C.Y."/>
        </authorList>
    </citation>
    <scope>NUCLEOTIDE SEQUENCE</scope>
    <source>
        <strain evidence="2">CYS-02</strain>
    </source>
</reference>
<dbReference type="EMBL" id="JALGBI010000003">
    <property type="protein sequence ID" value="MCJ0765942.1"/>
    <property type="molecule type" value="Genomic_DNA"/>
</dbReference>
<accession>A0A9X1VYS3</accession>
<comment type="caution">
    <text evidence="2">The sequence shown here is derived from an EMBL/GenBank/DDBJ whole genome shotgun (WGS) entry which is preliminary data.</text>
</comment>
<protein>
    <recommendedName>
        <fullName evidence="4">Peptidase S9 prolyl oligopeptidase catalytic domain-containing protein</fullName>
    </recommendedName>
</protein>
<evidence type="ECO:0000313" key="2">
    <source>
        <dbReference type="EMBL" id="MCJ0765942.1"/>
    </source>
</evidence>
<dbReference type="SUPFAM" id="SSF53474">
    <property type="entry name" value="alpha/beta-Hydrolases"/>
    <property type="match status" value="1"/>
</dbReference>